<name>A0A0S4JHZ7_BODSA</name>
<dbReference type="VEuPathDB" id="TriTrypDB:BSAL_23300"/>
<accession>A0A0S4JHZ7</accession>
<dbReference type="Proteomes" id="UP000051952">
    <property type="component" value="Unassembled WGS sequence"/>
</dbReference>
<evidence type="ECO:0000313" key="2">
    <source>
        <dbReference type="Proteomes" id="UP000051952"/>
    </source>
</evidence>
<sequence length="214" mass="22309">PFATNATATLVQQCASQLSSCMLNAALNAPYVWDRSCQSWGSPLSSLYASYYSNRSASNFTDACKADMCTLVAAGNSSLVPSIDFDDVCTLSQLPTPSVSGAIPGCANTSRTYFTDLPIGACSSVALCAAAYCQCLGNVNTTVAVADCVLPIDQPSTTLAKSCFSAASNCLLKAALDVYVPGASPLDFIPKCVLWSIDIAQDYAAYYNASDKSS</sequence>
<keyword evidence="2" id="KW-1185">Reference proteome</keyword>
<gene>
    <name evidence="1" type="ORF">BSAL_23300</name>
</gene>
<proteinExistence type="predicted"/>
<organism evidence="1 2">
    <name type="scientific">Bodo saltans</name>
    <name type="common">Flagellated protozoan</name>
    <dbReference type="NCBI Taxonomy" id="75058"/>
    <lineage>
        <taxon>Eukaryota</taxon>
        <taxon>Discoba</taxon>
        <taxon>Euglenozoa</taxon>
        <taxon>Kinetoplastea</taxon>
        <taxon>Metakinetoplastina</taxon>
        <taxon>Eubodonida</taxon>
        <taxon>Bodonidae</taxon>
        <taxon>Bodo</taxon>
    </lineage>
</organism>
<dbReference type="EMBL" id="CYKH01001767">
    <property type="protein sequence ID" value="CUG89766.1"/>
    <property type="molecule type" value="Genomic_DNA"/>
</dbReference>
<evidence type="ECO:0000313" key="1">
    <source>
        <dbReference type="EMBL" id="CUG89766.1"/>
    </source>
</evidence>
<reference evidence="2" key="1">
    <citation type="submission" date="2015-09" db="EMBL/GenBank/DDBJ databases">
        <authorList>
            <consortium name="Pathogen Informatics"/>
        </authorList>
    </citation>
    <scope>NUCLEOTIDE SEQUENCE [LARGE SCALE GENOMIC DNA]</scope>
    <source>
        <strain evidence="2">Lake Konstanz</strain>
    </source>
</reference>
<protein>
    <submittedName>
        <fullName evidence="1">Uncharacterized protein</fullName>
    </submittedName>
</protein>
<feature type="non-terminal residue" evidence="1">
    <location>
        <position position="1"/>
    </location>
</feature>
<feature type="non-terminal residue" evidence="1">
    <location>
        <position position="214"/>
    </location>
</feature>
<dbReference type="AlphaFoldDB" id="A0A0S4JHZ7"/>